<evidence type="ECO:0000256" key="3">
    <source>
        <dbReference type="SAM" id="MobiDB-lite"/>
    </source>
</evidence>
<dbReference type="PANTHER" id="PTHR10694">
    <property type="entry name" value="LYSINE-SPECIFIC DEMETHYLASE"/>
    <property type="match status" value="1"/>
</dbReference>
<evidence type="ECO:0000259" key="4">
    <source>
        <dbReference type="Pfam" id="PF02928"/>
    </source>
</evidence>
<evidence type="ECO:0000256" key="2">
    <source>
        <dbReference type="ARBA" id="ARBA00023004"/>
    </source>
</evidence>
<dbReference type="STRING" id="69332.A0A388LD90"/>
<dbReference type="Gramene" id="GBG80270">
    <property type="protein sequence ID" value="GBG80270"/>
    <property type="gene ID" value="CBR_g30636"/>
</dbReference>
<dbReference type="GO" id="GO:0005634">
    <property type="term" value="C:nucleus"/>
    <property type="evidence" value="ECO:0007669"/>
    <property type="project" value="TreeGrafter"/>
</dbReference>
<reference evidence="5 6" key="1">
    <citation type="journal article" date="2018" name="Cell">
        <title>The Chara Genome: Secondary Complexity and Implications for Plant Terrestrialization.</title>
        <authorList>
            <person name="Nishiyama T."/>
            <person name="Sakayama H."/>
            <person name="Vries J.D."/>
            <person name="Buschmann H."/>
            <person name="Saint-Marcoux D."/>
            <person name="Ullrich K.K."/>
            <person name="Haas F.B."/>
            <person name="Vanderstraeten L."/>
            <person name="Becker D."/>
            <person name="Lang D."/>
            <person name="Vosolsobe S."/>
            <person name="Rombauts S."/>
            <person name="Wilhelmsson P.K.I."/>
            <person name="Janitza P."/>
            <person name="Kern R."/>
            <person name="Heyl A."/>
            <person name="Rumpler F."/>
            <person name="Villalobos L.I.A.C."/>
            <person name="Clay J.M."/>
            <person name="Skokan R."/>
            <person name="Toyoda A."/>
            <person name="Suzuki Y."/>
            <person name="Kagoshima H."/>
            <person name="Schijlen E."/>
            <person name="Tajeshwar N."/>
            <person name="Catarino B."/>
            <person name="Hetherington A.J."/>
            <person name="Saltykova A."/>
            <person name="Bonnot C."/>
            <person name="Breuninger H."/>
            <person name="Symeonidi A."/>
            <person name="Radhakrishnan G.V."/>
            <person name="Van Nieuwerburgh F."/>
            <person name="Deforce D."/>
            <person name="Chang C."/>
            <person name="Karol K.G."/>
            <person name="Hedrich R."/>
            <person name="Ulvskov P."/>
            <person name="Glockner G."/>
            <person name="Delwiche C.F."/>
            <person name="Petrasek J."/>
            <person name="Van de Peer Y."/>
            <person name="Friml J."/>
            <person name="Beilby M."/>
            <person name="Dolan L."/>
            <person name="Kohara Y."/>
            <person name="Sugano S."/>
            <person name="Fujiyama A."/>
            <person name="Delaux P.-M."/>
            <person name="Quint M."/>
            <person name="TheiBen G."/>
            <person name="Hagemann M."/>
            <person name="Harholt J."/>
            <person name="Dunand C."/>
            <person name="Zachgo S."/>
            <person name="Langdale J."/>
            <person name="Maumus F."/>
            <person name="Straeten D.V.D."/>
            <person name="Gould S.B."/>
            <person name="Rensing S.A."/>
        </authorList>
    </citation>
    <scope>NUCLEOTIDE SEQUENCE [LARGE SCALE GENOMIC DNA]</scope>
    <source>
        <strain evidence="5 6">S276</strain>
    </source>
</reference>
<evidence type="ECO:0000313" key="6">
    <source>
        <dbReference type="Proteomes" id="UP000265515"/>
    </source>
</evidence>
<feature type="domain" description="Zinc finger C5HC2-type" evidence="4">
    <location>
        <begin position="55"/>
        <end position="107"/>
    </location>
</feature>
<keyword evidence="6" id="KW-1185">Reference proteome</keyword>
<evidence type="ECO:0000256" key="1">
    <source>
        <dbReference type="ARBA" id="ARBA00022723"/>
    </source>
</evidence>
<name>A0A388LD90_CHABU</name>
<proteinExistence type="predicted"/>
<organism evidence="5 6">
    <name type="scientific">Chara braunii</name>
    <name type="common">Braun's stonewort</name>
    <dbReference type="NCBI Taxonomy" id="69332"/>
    <lineage>
        <taxon>Eukaryota</taxon>
        <taxon>Viridiplantae</taxon>
        <taxon>Streptophyta</taxon>
        <taxon>Charophyceae</taxon>
        <taxon>Charales</taxon>
        <taxon>Characeae</taxon>
        <taxon>Chara</taxon>
    </lineage>
</organism>
<dbReference type="GO" id="GO:0010468">
    <property type="term" value="P:regulation of gene expression"/>
    <property type="evidence" value="ECO:0007669"/>
    <property type="project" value="TreeGrafter"/>
</dbReference>
<gene>
    <name evidence="5" type="ORF">CBR_g30636</name>
</gene>
<dbReference type="Pfam" id="PF02928">
    <property type="entry name" value="zf-C5HC2"/>
    <property type="match status" value="1"/>
</dbReference>
<dbReference type="AlphaFoldDB" id="A0A388LD90"/>
<dbReference type="GO" id="GO:0046872">
    <property type="term" value="F:metal ion binding"/>
    <property type="evidence" value="ECO:0007669"/>
    <property type="project" value="UniProtKB-KW"/>
</dbReference>
<dbReference type="PANTHER" id="PTHR10694:SF33">
    <property type="entry name" value="LYSINE-SPECIFIC DEMETHYLASE 5"/>
    <property type="match status" value="1"/>
</dbReference>
<dbReference type="OrthoDB" id="1678912at2759"/>
<keyword evidence="2" id="KW-0408">Iron</keyword>
<feature type="region of interest" description="Disordered" evidence="3">
    <location>
        <begin position="212"/>
        <end position="238"/>
    </location>
</feature>
<dbReference type="GO" id="GO:0000785">
    <property type="term" value="C:chromatin"/>
    <property type="evidence" value="ECO:0007669"/>
    <property type="project" value="TreeGrafter"/>
</dbReference>
<dbReference type="GO" id="GO:0141052">
    <property type="term" value="F:histone H3 demethylase activity"/>
    <property type="evidence" value="ECO:0007669"/>
    <property type="project" value="UniProtKB-ARBA"/>
</dbReference>
<accession>A0A388LD90</accession>
<dbReference type="EMBL" id="BFEA01000341">
    <property type="protein sequence ID" value="GBG80270.1"/>
    <property type="molecule type" value="Genomic_DNA"/>
</dbReference>
<evidence type="ECO:0000313" key="5">
    <source>
        <dbReference type="EMBL" id="GBG80270.1"/>
    </source>
</evidence>
<sequence>MVSAVDGGVQFECRLADEMVAMIKEETELREAVCMEGTVRSERLPSLGPKKGSVCVFCTCSLYLSALTCSCSPGKLACLQHGSQLCKCSARMRKMVYVKSIMELEELSKQVKALVRGEDKRARPKSSQEEKRNTTVAKFLQVYRARRAERIADWLQNADALVKMKEADGSKGVLEKAEALLVLAEEFIWGELGRWKKEKVKVEEKVWVKGAGEDTGGGRQGKDRGEVGGNVGRNKADNKGYQLEAQHLTYGVHSYTFGSLSLK</sequence>
<comment type="caution">
    <text evidence="5">The sequence shown here is derived from an EMBL/GenBank/DDBJ whole genome shotgun (WGS) entry which is preliminary data.</text>
</comment>
<dbReference type="InterPro" id="IPR004198">
    <property type="entry name" value="Znf_C5HC2"/>
</dbReference>
<keyword evidence="1" id="KW-0479">Metal-binding</keyword>
<protein>
    <recommendedName>
        <fullName evidence="4">Zinc finger C5HC2-type domain-containing protein</fullName>
    </recommendedName>
</protein>
<dbReference type="Proteomes" id="UP000265515">
    <property type="component" value="Unassembled WGS sequence"/>
</dbReference>